<accession>A0ABT9IN00</accession>
<protein>
    <submittedName>
        <fullName evidence="2">Metallophosphoesterase</fullName>
    </submittedName>
</protein>
<dbReference type="SUPFAM" id="SSF56300">
    <property type="entry name" value="Metallo-dependent phosphatases"/>
    <property type="match status" value="1"/>
</dbReference>
<sequence length="268" mass="28723">MPDAEAPARSAVVGDVHGALHPLMAALRHAGLLDVHGHWAGGTRTLWFLGDYLDRGPDGAGVVHLVRHLQSEAADDGGAVHALLGNHEVLALGRHRFGTRRLETAAGPRSFEDSWRRNGGRDGDHRELDEDDFAWLARLPGMALAPSTAGPQLLLHADTTEYRAFGSTVEEVNAGLAERLSSDDPLRHWDVWARLTTRHAFRGRSSVAAGFLREFGGVRMIHGHSIIGDALGHPAPLTDGPDVYAEGLVVDIDGGLYDGGPCLVLPLP</sequence>
<name>A0ABT9IN00_9MICC</name>
<dbReference type="InterPro" id="IPR029052">
    <property type="entry name" value="Metallo-depent_PP-like"/>
</dbReference>
<dbReference type="RefSeq" id="WP_305996007.1">
    <property type="nucleotide sequence ID" value="NZ_JAVALS010000003.1"/>
</dbReference>
<organism evidence="2 3">
    <name type="scientific">Arthrobacter horti</name>
    <dbReference type="NCBI Taxonomy" id="3068273"/>
    <lineage>
        <taxon>Bacteria</taxon>
        <taxon>Bacillati</taxon>
        <taxon>Actinomycetota</taxon>
        <taxon>Actinomycetes</taxon>
        <taxon>Micrococcales</taxon>
        <taxon>Micrococcaceae</taxon>
        <taxon>Arthrobacter</taxon>
    </lineage>
</organism>
<dbReference type="EMBL" id="JAVALS010000003">
    <property type="protein sequence ID" value="MDP5226964.1"/>
    <property type="molecule type" value="Genomic_DNA"/>
</dbReference>
<dbReference type="Proteomes" id="UP001232725">
    <property type="component" value="Unassembled WGS sequence"/>
</dbReference>
<evidence type="ECO:0000313" key="3">
    <source>
        <dbReference type="Proteomes" id="UP001232725"/>
    </source>
</evidence>
<evidence type="ECO:0000313" key="2">
    <source>
        <dbReference type="EMBL" id="MDP5226964.1"/>
    </source>
</evidence>
<dbReference type="PANTHER" id="PTHR46546:SF4">
    <property type="entry name" value="SHEWANELLA-LIKE PROTEIN PHOSPHATASE 1"/>
    <property type="match status" value="1"/>
</dbReference>
<gene>
    <name evidence="2" type="ORF">Q9R02_07365</name>
</gene>
<dbReference type="PANTHER" id="PTHR46546">
    <property type="entry name" value="SHEWANELLA-LIKE PROTEIN PHOSPHATASE 1"/>
    <property type="match status" value="1"/>
</dbReference>
<reference evidence="2 3" key="1">
    <citation type="submission" date="2023-08" db="EMBL/GenBank/DDBJ databases">
        <title>Arthrobacter horti sp. nov., isolated from forest soil.</title>
        <authorList>
            <person name="Park M."/>
        </authorList>
    </citation>
    <scope>NUCLEOTIDE SEQUENCE [LARGE SCALE GENOMIC DNA]</scope>
    <source>
        <strain evidence="2 3">YJM1</strain>
    </source>
</reference>
<comment type="caution">
    <text evidence="2">The sequence shown here is derived from an EMBL/GenBank/DDBJ whole genome shotgun (WGS) entry which is preliminary data.</text>
</comment>
<keyword evidence="3" id="KW-1185">Reference proteome</keyword>
<dbReference type="Pfam" id="PF00149">
    <property type="entry name" value="Metallophos"/>
    <property type="match status" value="1"/>
</dbReference>
<evidence type="ECO:0000259" key="1">
    <source>
        <dbReference type="Pfam" id="PF00149"/>
    </source>
</evidence>
<proteinExistence type="predicted"/>
<dbReference type="InterPro" id="IPR004843">
    <property type="entry name" value="Calcineurin-like_PHP"/>
</dbReference>
<dbReference type="Gene3D" id="3.60.21.10">
    <property type="match status" value="1"/>
</dbReference>
<feature type="domain" description="Calcineurin-like phosphoesterase" evidence="1">
    <location>
        <begin position="10"/>
        <end position="158"/>
    </location>
</feature>